<dbReference type="AlphaFoldDB" id="A0A930FP49"/>
<evidence type="ECO:0000256" key="5">
    <source>
        <dbReference type="HAMAP-Rule" id="MF_01197"/>
    </source>
</evidence>
<dbReference type="PANTHER" id="PTHR35798">
    <property type="entry name" value="CELL DIVISION PROTEIN SEPF"/>
    <property type="match status" value="1"/>
</dbReference>
<evidence type="ECO:0000256" key="3">
    <source>
        <dbReference type="ARBA" id="ARBA00023306"/>
    </source>
</evidence>
<dbReference type="InterPro" id="IPR023052">
    <property type="entry name" value="Cell_div_SepF"/>
</dbReference>
<evidence type="ECO:0000313" key="7">
    <source>
        <dbReference type="EMBL" id="MBF1128850.1"/>
    </source>
</evidence>
<keyword evidence="3 5" id="KW-0131">Cell cycle</keyword>
<comment type="function">
    <text evidence="4 5">Cell division protein that is part of the divisome complex and is recruited early to the Z-ring. Probably stimulates Z-ring formation, perhaps through the cross-linking of FtsZ protofilaments. Its function overlaps with FtsA.</text>
</comment>
<accession>A0A930FP49</accession>
<feature type="compositionally biased region" description="Basic and acidic residues" evidence="6">
    <location>
        <begin position="1"/>
        <end position="13"/>
    </location>
</feature>
<proteinExistence type="inferred from homology"/>
<organism evidence="7 8">
    <name type="scientific">Dialister invisus</name>
    <dbReference type="NCBI Taxonomy" id="218538"/>
    <lineage>
        <taxon>Bacteria</taxon>
        <taxon>Bacillati</taxon>
        <taxon>Bacillota</taxon>
        <taxon>Negativicutes</taxon>
        <taxon>Veillonellales</taxon>
        <taxon>Veillonellaceae</taxon>
        <taxon>Dialister</taxon>
    </lineage>
</organism>
<gene>
    <name evidence="5" type="primary">sepF</name>
    <name evidence="7" type="ORF">HXL70_02255</name>
</gene>
<dbReference type="GO" id="GO:0043093">
    <property type="term" value="P:FtsZ-dependent cytokinesis"/>
    <property type="evidence" value="ECO:0007669"/>
    <property type="project" value="UniProtKB-UniRule"/>
</dbReference>
<reference evidence="7" key="1">
    <citation type="submission" date="2020-04" db="EMBL/GenBank/DDBJ databases">
        <title>Deep metagenomics examines the oral microbiome during advanced dental caries in children, revealing novel taxa and co-occurrences with host molecules.</title>
        <authorList>
            <person name="Baker J.L."/>
            <person name="Morton J.T."/>
            <person name="Dinis M."/>
            <person name="Alvarez R."/>
            <person name="Tran N.C."/>
            <person name="Knight R."/>
            <person name="Edlund A."/>
        </authorList>
    </citation>
    <scope>NUCLEOTIDE SEQUENCE</scope>
    <source>
        <strain evidence="7">JCVI_32_bin.14</strain>
    </source>
</reference>
<feature type="region of interest" description="Disordered" evidence="6">
    <location>
        <begin position="1"/>
        <end position="47"/>
    </location>
</feature>
<dbReference type="PANTHER" id="PTHR35798:SF1">
    <property type="entry name" value="CELL DIVISION PROTEIN SEPF"/>
    <property type="match status" value="1"/>
</dbReference>
<name>A0A930FP49_9FIRM</name>
<evidence type="ECO:0000256" key="4">
    <source>
        <dbReference type="ARBA" id="ARBA00044936"/>
    </source>
</evidence>
<comment type="similarity">
    <text evidence="5">Belongs to the SepF family.</text>
</comment>
<dbReference type="InterPro" id="IPR038594">
    <property type="entry name" value="SepF-like_sf"/>
</dbReference>
<feature type="compositionally biased region" description="Acidic residues" evidence="6">
    <location>
        <begin position="14"/>
        <end position="28"/>
    </location>
</feature>
<dbReference type="Gene3D" id="3.30.110.150">
    <property type="entry name" value="SepF-like protein"/>
    <property type="match status" value="1"/>
</dbReference>
<dbReference type="GO" id="GO:0005737">
    <property type="term" value="C:cytoplasm"/>
    <property type="evidence" value="ECO:0007669"/>
    <property type="project" value="UniProtKB-SubCell"/>
</dbReference>
<dbReference type="InterPro" id="IPR007561">
    <property type="entry name" value="Cell_div_SepF/SepF-rel"/>
</dbReference>
<keyword evidence="1 5" id="KW-0132">Cell division</keyword>
<protein>
    <recommendedName>
        <fullName evidence="5">Cell division protein SepF</fullName>
    </recommendedName>
</protein>
<dbReference type="HAMAP" id="MF_01197">
    <property type="entry name" value="SepF"/>
    <property type="match status" value="1"/>
</dbReference>
<dbReference type="EMBL" id="JABZMK010000004">
    <property type="protein sequence ID" value="MBF1128850.1"/>
    <property type="molecule type" value="Genomic_DNA"/>
</dbReference>
<keyword evidence="2 5" id="KW-0717">Septation</keyword>
<sequence length="151" mass="16934">MSLLDKFKEQFTDRDDEYEDEEYEEEGMSIDTAQPVPPRPAAGRAAVATRQAKPYTMVVVNPKDYQDAEKIGNHLKAARPVVMNMEKTDADEAQRIVDFIQGVMYALDGRIDQVSENIYLCAPNNMSVSRENFAAFPEAEAPAWDSQAPKA</sequence>
<evidence type="ECO:0000256" key="2">
    <source>
        <dbReference type="ARBA" id="ARBA00023210"/>
    </source>
</evidence>
<dbReference type="Pfam" id="PF04472">
    <property type="entry name" value="SepF"/>
    <property type="match status" value="1"/>
</dbReference>
<comment type="subunit">
    <text evidence="5">Homodimer. Interacts with FtsZ.</text>
</comment>
<evidence type="ECO:0000256" key="1">
    <source>
        <dbReference type="ARBA" id="ARBA00022618"/>
    </source>
</evidence>
<evidence type="ECO:0000313" key="8">
    <source>
        <dbReference type="Proteomes" id="UP000757890"/>
    </source>
</evidence>
<dbReference type="Proteomes" id="UP000757890">
    <property type="component" value="Unassembled WGS sequence"/>
</dbReference>
<comment type="subcellular location">
    <subcellularLocation>
        <location evidence="5">Cytoplasm</location>
    </subcellularLocation>
    <text evidence="5">Localizes to the division site, in a FtsZ-dependent manner.</text>
</comment>
<dbReference type="GO" id="GO:0000917">
    <property type="term" value="P:division septum assembly"/>
    <property type="evidence" value="ECO:0007669"/>
    <property type="project" value="UniProtKB-KW"/>
</dbReference>
<comment type="caution">
    <text evidence="7">The sequence shown here is derived from an EMBL/GenBank/DDBJ whole genome shotgun (WGS) entry which is preliminary data.</text>
</comment>
<keyword evidence="5" id="KW-0963">Cytoplasm</keyword>
<evidence type="ECO:0000256" key="6">
    <source>
        <dbReference type="SAM" id="MobiDB-lite"/>
    </source>
</evidence>